<evidence type="ECO:0000313" key="1">
    <source>
        <dbReference type="EMBL" id="PSR45183.1"/>
    </source>
</evidence>
<dbReference type="InterPro" id="IPR036699">
    <property type="entry name" value="YehR-like_sf"/>
</dbReference>
<dbReference type="Pfam" id="PF06998">
    <property type="entry name" value="DUF1307"/>
    <property type="match status" value="1"/>
</dbReference>
<gene>
    <name evidence="1" type="ORF">C8256_18965</name>
</gene>
<keyword evidence="2" id="KW-1185">Reference proteome</keyword>
<organism evidence="1 2">
    <name type="scientific">Kluyvera genomosp. 2</name>
    <dbReference type="NCBI Taxonomy" id="2774054"/>
    <lineage>
        <taxon>Bacteria</taxon>
        <taxon>Pseudomonadati</taxon>
        <taxon>Pseudomonadota</taxon>
        <taxon>Gammaproteobacteria</taxon>
        <taxon>Enterobacterales</taxon>
        <taxon>Enterobacteriaceae</taxon>
        <taxon>Kluyvera</taxon>
    </lineage>
</organism>
<accession>A0A2T2XY00</accession>
<evidence type="ECO:0000313" key="2">
    <source>
        <dbReference type="Proteomes" id="UP000240892"/>
    </source>
</evidence>
<name>A0A2T2XY00_9ENTR</name>
<protein>
    <recommendedName>
        <fullName evidence="3">DUF1307 domain-containing protein</fullName>
    </recommendedName>
</protein>
<reference evidence="1 2" key="1">
    <citation type="submission" date="2018-03" db="EMBL/GenBank/DDBJ databases">
        <title>First report of an OXA-48+CTX-M-M-producing Kluyvera ascorbata clone recovered from patients admitted in a University Hospital in Madrid, Spain.</title>
        <authorList>
            <person name="Hernandez-Garcia M."/>
            <person name="Leon-Sampedro R."/>
            <person name="Perez-Viso B."/>
            <person name="Morosini M.I."/>
            <person name="Lopez-Fresnena N."/>
            <person name="Coque T.M."/>
            <person name="Bonten M."/>
            <person name="Malhotra-Kumar S."/>
            <person name="Ruiz-Garbajosa P."/>
            <person name="Canton R."/>
        </authorList>
    </citation>
    <scope>NUCLEOTIDE SEQUENCE [LARGE SCALE GENOMIC DNA]</scope>
    <source>
        <strain evidence="1 2">KA2</strain>
    </source>
</reference>
<dbReference type="AlphaFoldDB" id="A0A2T2XY00"/>
<sequence>MRTKNIIPMVTAIMMILTCLCGCDNAEKKKVFINKINKVEITTTFIYKGDKVLKQISKNRMYYSDTPGKTKEAFEKDMSPMQQEYRKIKGLEDAIVYFDTYAEETVTMNIDELDFDMLKKVTGISTTGTRGLSMKKTQEQFEASGFTEVK</sequence>
<dbReference type="SUPFAM" id="SSF160704">
    <property type="entry name" value="YehR-like"/>
    <property type="match status" value="1"/>
</dbReference>
<dbReference type="InterPro" id="IPR009736">
    <property type="entry name" value="DUF1307"/>
</dbReference>
<proteinExistence type="predicted"/>
<dbReference type="Gene3D" id="3.30.1830.10">
    <property type="entry name" value="YehR-like"/>
    <property type="match status" value="1"/>
</dbReference>
<dbReference type="PIRSF" id="PIRSF006187">
    <property type="entry name" value="DUF1307"/>
    <property type="match status" value="1"/>
</dbReference>
<dbReference type="EMBL" id="PYHO01000018">
    <property type="protein sequence ID" value="PSR45183.1"/>
    <property type="molecule type" value="Genomic_DNA"/>
</dbReference>
<dbReference type="Proteomes" id="UP000240892">
    <property type="component" value="Unassembled WGS sequence"/>
</dbReference>
<evidence type="ECO:0008006" key="3">
    <source>
        <dbReference type="Google" id="ProtNLM"/>
    </source>
</evidence>
<comment type="caution">
    <text evidence="1">The sequence shown here is derived from an EMBL/GenBank/DDBJ whole genome shotgun (WGS) entry which is preliminary data.</text>
</comment>